<proteinExistence type="inferred from homology"/>
<dbReference type="AlphaFoldDB" id="A0A8J6BWV5"/>
<feature type="repeat" description="WD" evidence="7">
    <location>
        <begin position="115"/>
        <end position="156"/>
    </location>
</feature>
<keyword evidence="5" id="KW-0498">Mitosis</keyword>
<evidence type="ECO:0000256" key="6">
    <source>
        <dbReference type="ARBA" id="ARBA00023306"/>
    </source>
</evidence>
<dbReference type="PROSITE" id="PS50082">
    <property type="entry name" value="WD_REPEATS_2"/>
    <property type="match status" value="3"/>
</dbReference>
<dbReference type="InterPro" id="IPR020472">
    <property type="entry name" value="WD40_PAC1"/>
</dbReference>
<protein>
    <submittedName>
        <fullName evidence="10">Cdc20</fullName>
    </submittedName>
</protein>
<keyword evidence="3" id="KW-0132">Cell division</keyword>
<dbReference type="GO" id="GO:1990757">
    <property type="term" value="F:ubiquitin ligase activator activity"/>
    <property type="evidence" value="ECO:0007669"/>
    <property type="project" value="TreeGrafter"/>
</dbReference>
<dbReference type="GO" id="GO:0005680">
    <property type="term" value="C:anaphase-promoting complex"/>
    <property type="evidence" value="ECO:0007669"/>
    <property type="project" value="TreeGrafter"/>
</dbReference>
<dbReference type="EMBL" id="JAHDYR010000032">
    <property type="protein sequence ID" value="KAG9392811.1"/>
    <property type="molecule type" value="Genomic_DNA"/>
</dbReference>
<dbReference type="InterPro" id="IPR033010">
    <property type="entry name" value="Cdc20/Fizzy"/>
</dbReference>
<dbReference type="GO" id="GO:0031145">
    <property type="term" value="P:anaphase-promoting complex-dependent catabolic process"/>
    <property type="evidence" value="ECO:0007669"/>
    <property type="project" value="TreeGrafter"/>
</dbReference>
<evidence type="ECO:0000313" key="10">
    <source>
        <dbReference type="EMBL" id="KAG9392811.1"/>
    </source>
</evidence>
<dbReference type="InterPro" id="IPR001680">
    <property type="entry name" value="WD40_rpt"/>
</dbReference>
<dbReference type="SMART" id="SM00320">
    <property type="entry name" value="WD40"/>
    <property type="match status" value="6"/>
</dbReference>
<dbReference type="PANTHER" id="PTHR19918">
    <property type="entry name" value="CELL DIVISION CYCLE 20 CDC20 FIZZY -RELATED"/>
    <property type="match status" value="1"/>
</dbReference>
<evidence type="ECO:0000256" key="2">
    <source>
        <dbReference type="ARBA" id="ARBA00022574"/>
    </source>
</evidence>
<accession>A0A8J6BWV5</accession>
<evidence type="ECO:0000256" key="5">
    <source>
        <dbReference type="ARBA" id="ARBA00022776"/>
    </source>
</evidence>
<dbReference type="PROSITE" id="PS00678">
    <property type="entry name" value="WD_REPEATS_1"/>
    <property type="match status" value="1"/>
</dbReference>
<evidence type="ECO:0000313" key="11">
    <source>
        <dbReference type="Proteomes" id="UP000717585"/>
    </source>
</evidence>
<sequence>MKYLADDNVQSTPTKERYKESLTSSIVHAKSAAPVAPESWNAHMRSLGHSNSQIQKELSRPISKAPIRSLDAPEAVDDFYSHTLDWSSKNVIAVALGPSVYLYNAETCDVDSFMTLDNGANVSSLRWIQGGQYLAIGSDDSELKMWDVKKGRAVRSLSGHSSKITALSWNKYILSSGSEEGLLYDSDVRAREHRVLDRDGHSQAITGLAWSPDGQTLASGSNDNTVMLWSANNEPKVLNEHVAGVRALAWAPRRNVLATGGGNGDNTIKIWNTSADHHVMDTIHTDSQVCSLQWGRHHDEILSTHGYSSNSIRLWKYPSNIQMCDLRSHTSRVLHSSVSPDGRTVCTMGGERLYFWDMWAQGDSKGGSRTLGNTSHSNRGFMRGLDMR</sequence>
<dbReference type="GO" id="GO:0051301">
    <property type="term" value="P:cell division"/>
    <property type="evidence" value="ECO:0007669"/>
    <property type="project" value="UniProtKB-KW"/>
</dbReference>
<dbReference type="GO" id="GO:1905786">
    <property type="term" value="P:positive regulation of anaphase-promoting complex-dependent catabolic process"/>
    <property type="evidence" value="ECO:0007669"/>
    <property type="project" value="TreeGrafter"/>
</dbReference>
<dbReference type="Pfam" id="PF24807">
    <property type="entry name" value="WD40_CDC20-Fz"/>
    <property type="match status" value="1"/>
</dbReference>
<dbReference type="PROSITE" id="PS50294">
    <property type="entry name" value="WD_REPEATS_REGION"/>
    <property type="match status" value="2"/>
</dbReference>
<evidence type="ECO:0000256" key="1">
    <source>
        <dbReference type="ARBA" id="ARBA00006445"/>
    </source>
</evidence>
<dbReference type="PANTHER" id="PTHR19918:SF8">
    <property type="entry name" value="FI02843P"/>
    <property type="match status" value="1"/>
</dbReference>
<evidence type="ECO:0000259" key="9">
    <source>
        <dbReference type="Pfam" id="PF24807"/>
    </source>
</evidence>
<evidence type="ECO:0000256" key="4">
    <source>
        <dbReference type="ARBA" id="ARBA00022737"/>
    </source>
</evidence>
<dbReference type="GO" id="GO:0010997">
    <property type="term" value="F:anaphase-promoting complex binding"/>
    <property type="evidence" value="ECO:0007669"/>
    <property type="project" value="InterPro"/>
</dbReference>
<keyword evidence="4" id="KW-0677">Repeat</keyword>
<organism evidence="10 11">
    <name type="scientific">Carpediemonas membranifera</name>
    <dbReference type="NCBI Taxonomy" id="201153"/>
    <lineage>
        <taxon>Eukaryota</taxon>
        <taxon>Metamonada</taxon>
        <taxon>Carpediemonas-like organisms</taxon>
        <taxon>Carpediemonas</taxon>
    </lineage>
</organism>
<gene>
    <name evidence="10" type="ORF">J8273_5849</name>
</gene>
<keyword evidence="11" id="KW-1185">Reference proteome</keyword>
<dbReference type="InterPro" id="IPR015943">
    <property type="entry name" value="WD40/YVTN_repeat-like_dom_sf"/>
</dbReference>
<dbReference type="Gene3D" id="2.130.10.10">
    <property type="entry name" value="YVTN repeat-like/Quinoprotein amine dehydrogenase"/>
    <property type="match status" value="1"/>
</dbReference>
<dbReference type="OrthoDB" id="10263272at2759"/>
<feature type="domain" description="CDC20/Fizzy WD40" evidence="9">
    <location>
        <begin position="70"/>
        <end position="356"/>
    </location>
</feature>
<dbReference type="InterPro" id="IPR036322">
    <property type="entry name" value="WD40_repeat_dom_sf"/>
</dbReference>
<dbReference type="InterPro" id="IPR056150">
    <property type="entry name" value="WD40_CDC20-Fz"/>
</dbReference>
<evidence type="ECO:0000256" key="3">
    <source>
        <dbReference type="ARBA" id="ARBA00022618"/>
    </source>
</evidence>
<feature type="repeat" description="WD" evidence="7">
    <location>
        <begin position="198"/>
        <end position="239"/>
    </location>
</feature>
<keyword evidence="2 7" id="KW-0853">WD repeat</keyword>
<evidence type="ECO:0000256" key="8">
    <source>
        <dbReference type="SAM" id="MobiDB-lite"/>
    </source>
</evidence>
<comment type="caution">
    <text evidence="10">The sequence shown here is derived from an EMBL/GenBank/DDBJ whole genome shotgun (WGS) entry which is preliminary data.</text>
</comment>
<feature type="repeat" description="WD" evidence="7">
    <location>
        <begin position="238"/>
        <end position="281"/>
    </location>
</feature>
<comment type="similarity">
    <text evidence="1">Belongs to the WD repeat CDC20/Fizzy family.</text>
</comment>
<dbReference type="SUPFAM" id="SSF50978">
    <property type="entry name" value="WD40 repeat-like"/>
    <property type="match status" value="1"/>
</dbReference>
<dbReference type="PRINTS" id="PR00320">
    <property type="entry name" value="GPROTEINBRPT"/>
</dbReference>
<dbReference type="Proteomes" id="UP000717585">
    <property type="component" value="Unassembled WGS sequence"/>
</dbReference>
<feature type="region of interest" description="Disordered" evidence="8">
    <location>
        <begin position="365"/>
        <end position="388"/>
    </location>
</feature>
<reference evidence="10" key="1">
    <citation type="submission" date="2021-05" db="EMBL/GenBank/DDBJ databases">
        <title>A free-living protist that lacks canonical eukaryotic 1 DNA replication and segregation systems.</title>
        <authorList>
            <person name="Salas-Leiva D.E."/>
            <person name="Tromer E.C."/>
            <person name="Curtis B.A."/>
            <person name="Jerlstrom-Hultqvist J."/>
            <person name="Kolisko M."/>
            <person name="Yi Z."/>
            <person name="Salas-Leiva J.S."/>
            <person name="Gallot-Lavallee L."/>
            <person name="Kops G.J.P.L."/>
            <person name="Archibald J.M."/>
            <person name="Simpson A.G.B."/>
            <person name="Roger A.J."/>
        </authorList>
    </citation>
    <scope>NUCLEOTIDE SEQUENCE</scope>
    <source>
        <strain evidence="10">BICM</strain>
    </source>
</reference>
<name>A0A8J6BWV5_9EUKA</name>
<evidence type="ECO:0000256" key="7">
    <source>
        <dbReference type="PROSITE-ProRule" id="PRU00221"/>
    </source>
</evidence>
<keyword evidence="6" id="KW-0131">Cell cycle</keyword>
<dbReference type="InterPro" id="IPR019775">
    <property type="entry name" value="WD40_repeat_CS"/>
</dbReference>